<feature type="region of interest" description="Disordered" evidence="1">
    <location>
        <begin position="14"/>
        <end position="33"/>
    </location>
</feature>
<evidence type="ECO:0000313" key="3">
    <source>
        <dbReference type="EMBL" id="OWZ17904.1"/>
    </source>
</evidence>
<gene>
    <name evidence="3" type="ORF">PHMEG_0008096</name>
</gene>
<evidence type="ECO:0000256" key="1">
    <source>
        <dbReference type="SAM" id="MobiDB-lite"/>
    </source>
</evidence>
<reference evidence="4" key="1">
    <citation type="submission" date="2017-03" db="EMBL/GenBank/DDBJ databases">
        <title>Phytopthora megakarya and P. palmivora, two closely related causual agents of cacao black pod achieved similar genome size and gene model numbers by different mechanisms.</title>
        <authorList>
            <person name="Ali S."/>
            <person name="Shao J."/>
            <person name="Larry D.J."/>
            <person name="Kronmiller B."/>
            <person name="Shen D."/>
            <person name="Strem M.D."/>
            <person name="Melnick R.L."/>
            <person name="Guiltinan M.J."/>
            <person name="Tyler B.M."/>
            <person name="Meinhardt L.W."/>
            <person name="Bailey B.A."/>
        </authorList>
    </citation>
    <scope>NUCLEOTIDE SEQUENCE [LARGE SCALE GENOMIC DNA]</scope>
    <source>
        <strain evidence="4">zdho120</strain>
    </source>
</reference>
<dbReference type="AlphaFoldDB" id="A0A225WKH0"/>
<dbReference type="InterPro" id="IPR025724">
    <property type="entry name" value="GAG-pre-integrase_dom"/>
</dbReference>
<comment type="caution">
    <text evidence="3">The sequence shown here is derived from an EMBL/GenBank/DDBJ whole genome shotgun (WGS) entry which is preliminary data.</text>
</comment>
<protein>
    <submittedName>
        <fullName evidence="3">Retrotransposon protein, Ty1-Copia subclass</fullName>
    </submittedName>
</protein>
<dbReference type="OrthoDB" id="413361at2759"/>
<proteinExistence type="predicted"/>
<keyword evidence="4" id="KW-1185">Reference proteome</keyword>
<dbReference type="Proteomes" id="UP000198211">
    <property type="component" value="Unassembled WGS sequence"/>
</dbReference>
<evidence type="ECO:0000259" key="2">
    <source>
        <dbReference type="Pfam" id="PF13976"/>
    </source>
</evidence>
<name>A0A225WKH0_9STRA</name>
<accession>A0A225WKH0</accession>
<dbReference type="Pfam" id="PF13976">
    <property type="entry name" value="gag_pre-integrs"/>
    <property type="match status" value="1"/>
</dbReference>
<sequence>MLWIQNASRHNNLVSQERLEQDGWETSTAPPPTPEDRVTYFTNAFYPDVKLVFKKRHGHYWLDATPVHGENSVCAMTSSGTNHKVLMWHMKLGHLNIQAIKKMVELDMVEGMEALTLKAFRCIACQQAKQKRMSYKRLQKRRKECYARLMSDVCNVGIVTRGGNIYFQLIQNEASRYKWIFGWKPRLKLLIM</sequence>
<organism evidence="3 4">
    <name type="scientific">Phytophthora megakarya</name>
    <dbReference type="NCBI Taxonomy" id="4795"/>
    <lineage>
        <taxon>Eukaryota</taxon>
        <taxon>Sar</taxon>
        <taxon>Stramenopiles</taxon>
        <taxon>Oomycota</taxon>
        <taxon>Peronosporomycetes</taxon>
        <taxon>Peronosporales</taxon>
        <taxon>Peronosporaceae</taxon>
        <taxon>Phytophthora</taxon>
    </lineage>
</organism>
<dbReference type="EMBL" id="NBNE01000675">
    <property type="protein sequence ID" value="OWZ17904.1"/>
    <property type="molecule type" value="Genomic_DNA"/>
</dbReference>
<feature type="domain" description="GAG-pre-integrase" evidence="2">
    <location>
        <begin position="60"/>
        <end position="130"/>
    </location>
</feature>
<evidence type="ECO:0000313" key="4">
    <source>
        <dbReference type="Proteomes" id="UP000198211"/>
    </source>
</evidence>